<dbReference type="EMBL" id="LAZR01061041">
    <property type="protein sequence ID" value="KKK64399.1"/>
    <property type="molecule type" value="Genomic_DNA"/>
</dbReference>
<dbReference type="AlphaFoldDB" id="A0A0F8ZD43"/>
<feature type="non-terminal residue" evidence="1">
    <location>
        <position position="1"/>
    </location>
</feature>
<reference evidence="1" key="1">
    <citation type="journal article" date="2015" name="Nature">
        <title>Complex archaea that bridge the gap between prokaryotes and eukaryotes.</title>
        <authorList>
            <person name="Spang A."/>
            <person name="Saw J.H."/>
            <person name="Jorgensen S.L."/>
            <person name="Zaremba-Niedzwiedzka K."/>
            <person name="Martijn J."/>
            <person name="Lind A.E."/>
            <person name="van Eijk R."/>
            <person name="Schleper C."/>
            <person name="Guy L."/>
            <person name="Ettema T.J."/>
        </authorList>
    </citation>
    <scope>NUCLEOTIDE SEQUENCE</scope>
</reference>
<dbReference type="InterPro" id="IPR029062">
    <property type="entry name" value="Class_I_gatase-like"/>
</dbReference>
<organism evidence="1">
    <name type="scientific">marine sediment metagenome</name>
    <dbReference type="NCBI Taxonomy" id="412755"/>
    <lineage>
        <taxon>unclassified sequences</taxon>
        <taxon>metagenomes</taxon>
        <taxon>ecological metagenomes</taxon>
    </lineage>
</organism>
<name>A0A0F8ZD43_9ZZZZ</name>
<proteinExistence type="predicted"/>
<gene>
    <name evidence="1" type="ORF">LCGC14_2984600</name>
</gene>
<dbReference type="Gene3D" id="3.40.50.880">
    <property type="match status" value="1"/>
</dbReference>
<sequence>YLPQLSTRTDRSKSMKLYRDGDFSDLFGVKIKGKFKTDMRGVNCLADSSLKSYRFPLWRINSDPRFMGNMTPARVQNTGAKVISGWSDYYHITPEKIASQPMIVENSVGKGKAFLVTAWEYPADEGLVPFTNDLLRVVLQGEQGEIRLLSSDRVRYAVYDGRVGGNGRKYSAIYLLNTDPDCNAQARLWVRGQKTGEFTVPANDLKLAYRCGDAVLLFADKCVDIKTWKVNNGKHVVELFSARPQKVEVHNVGKADLTVSVNGSRISCAPGEKKSLRLEKCVDPKRKEFFASDFLSEPSVKYRDDRLPY</sequence>
<evidence type="ECO:0000313" key="1">
    <source>
        <dbReference type="EMBL" id="KKK64399.1"/>
    </source>
</evidence>
<comment type="caution">
    <text evidence="1">The sequence shown here is derived from an EMBL/GenBank/DDBJ whole genome shotgun (WGS) entry which is preliminary data.</text>
</comment>
<protein>
    <submittedName>
        <fullName evidence="1">Uncharacterized protein</fullName>
    </submittedName>
</protein>
<accession>A0A0F8ZD43</accession>